<dbReference type="AlphaFoldDB" id="A0AAQ0VBW6"/>
<proteinExistence type="predicted"/>
<organism evidence="1 2">
    <name type="scientific">Citrobacter koseri</name>
    <name type="common">Citrobacter diversus</name>
    <dbReference type="NCBI Taxonomy" id="545"/>
    <lineage>
        <taxon>Bacteria</taxon>
        <taxon>Pseudomonadati</taxon>
        <taxon>Pseudomonadota</taxon>
        <taxon>Gammaproteobacteria</taxon>
        <taxon>Enterobacterales</taxon>
        <taxon>Enterobacteriaceae</taxon>
        <taxon>Citrobacter</taxon>
    </lineage>
</organism>
<dbReference type="EMBL" id="RKIT01000002">
    <property type="protein sequence ID" value="RSC18833.1"/>
    <property type="molecule type" value="Genomic_DNA"/>
</dbReference>
<dbReference type="RefSeq" id="WP_125337007.1">
    <property type="nucleotide sequence ID" value="NZ_RKIT01000002.1"/>
</dbReference>
<reference evidence="2" key="1">
    <citation type="submission" date="2018-10" db="EMBL/GenBank/DDBJ databases">
        <title>FDA dAtabase for Regulatory Grade micrObial Sequences (FDA-ARGOS): Supporting development and validation of Infectious Disease Dx tests.</title>
        <authorList>
            <person name="Goldberg B."/>
            <person name="Campos J."/>
            <person name="Tallon L."/>
            <person name="Sadzewicz L."/>
            <person name="Zhao X."/>
            <person name="Vavikolanu K."/>
            <person name="Mehta A."/>
            <person name="Aluvathingal J."/>
            <person name="Nadendla S."/>
            <person name="Geyer C."/>
            <person name="Nandy P."/>
            <person name="Yan Y."/>
            <person name="Sichtig H."/>
        </authorList>
    </citation>
    <scope>NUCLEOTIDE SEQUENCE [LARGE SCALE GENOMIC DNA]</scope>
    <source>
        <strain evidence="2">FDAARGOS_526</strain>
    </source>
</reference>
<gene>
    <name evidence="1" type="ORF">EGS84_18730</name>
</gene>
<evidence type="ECO:0000313" key="2">
    <source>
        <dbReference type="Proteomes" id="UP000282299"/>
    </source>
</evidence>
<sequence length="84" mass="9624">MQKKSPEEFIEEWRQRDRKNIERSAVSMIPHVIGKAAVALVSQDKPITTENLIQHLEGEIQNSGAAESWYRTALKFLEDSASRQ</sequence>
<accession>A0AAQ0VBW6</accession>
<comment type="caution">
    <text evidence="1">The sequence shown here is derived from an EMBL/GenBank/DDBJ whole genome shotgun (WGS) entry which is preliminary data.</text>
</comment>
<name>A0AAQ0VBW6_CITKO</name>
<dbReference type="Proteomes" id="UP000282299">
    <property type="component" value="Unassembled WGS sequence"/>
</dbReference>
<protein>
    <submittedName>
        <fullName evidence="1">Uncharacterized protein</fullName>
    </submittedName>
</protein>
<evidence type="ECO:0000313" key="1">
    <source>
        <dbReference type="EMBL" id="RSC18833.1"/>
    </source>
</evidence>